<sequence length="194" mass="20056">MNRHRLAAAAVAAGAADGHGQSDIGIAAQHVRGRRRRSGGAPAAADAHRLDTGRVVAEGRDRCAIVDHGLVAAAALATFATDGEAQRNRRQVGRGYRQGVARGIAAIAAATADAFRLNPDRGTPLGRDERIVVDRDLRAIAAVAAGAADRDRQAGDHPAGRSLGRSADAAAAAHAHRDQAGGRLAGRDYRWCCS</sequence>
<dbReference type="EMBL" id="JAWDID010000053">
    <property type="protein sequence ID" value="MDU0342931.1"/>
    <property type="molecule type" value="Genomic_DNA"/>
</dbReference>
<keyword evidence="3" id="KW-1185">Reference proteome</keyword>
<dbReference type="Proteomes" id="UP001254257">
    <property type="component" value="Unassembled WGS sequence"/>
</dbReference>
<evidence type="ECO:0000256" key="1">
    <source>
        <dbReference type="SAM" id="MobiDB-lite"/>
    </source>
</evidence>
<feature type="non-terminal residue" evidence="2">
    <location>
        <position position="194"/>
    </location>
</feature>
<protein>
    <submittedName>
        <fullName evidence="2">Uncharacterized protein</fullName>
    </submittedName>
</protein>
<feature type="region of interest" description="Disordered" evidence="1">
    <location>
        <begin position="148"/>
        <end position="179"/>
    </location>
</feature>
<name>A0ABU3SDR5_9HYPH</name>
<dbReference type="RefSeq" id="WP_316020682.1">
    <property type="nucleotide sequence ID" value="NZ_JAWDID010000053.1"/>
</dbReference>
<reference evidence="2 3" key="1">
    <citation type="submission" date="2023-09" db="EMBL/GenBank/DDBJ databases">
        <title>Whole genome shotgun sequencing (WGS) of Bosea sp. ZW T0_25, isolated from stored onions (Allium cepa).</title>
        <authorList>
            <person name="Stoll D.A."/>
            <person name="Huch M."/>
        </authorList>
    </citation>
    <scope>NUCLEOTIDE SEQUENCE [LARGE SCALE GENOMIC DNA]</scope>
    <source>
        <strain evidence="2 3">ZW T0_25</strain>
    </source>
</reference>
<feature type="compositionally biased region" description="Low complexity" evidence="1">
    <location>
        <begin position="160"/>
        <end position="173"/>
    </location>
</feature>
<accession>A0ABU3SDR5</accession>
<proteinExistence type="predicted"/>
<comment type="caution">
    <text evidence="2">The sequence shown here is derived from an EMBL/GenBank/DDBJ whole genome shotgun (WGS) entry which is preliminary data.</text>
</comment>
<feature type="compositionally biased region" description="Basic and acidic residues" evidence="1">
    <location>
        <begin position="148"/>
        <end position="159"/>
    </location>
</feature>
<evidence type="ECO:0000313" key="3">
    <source>
        <dbReference type="Proteomes" id="UP001254257"/>
    </source>
</evidence>
<gene>
    <name evidence="2" type="ORF">RKE40_23795</name>
</gene>
<evidence type="ECO:0000313" key="2">
    <source>
        <dbReference type="EMBL" id="MDU0342931.1"/>
    </source>
</evidence>
<organism evidence="2 3">
    <name type="scientific">Bosea rubneri</name>
    <dbReference type="NCBI Taxonomy" id="3075434"/>
    <lineage>
        <taxon>Bacteria</taxon>
        <taxon>Pseudomonadati</taxon>
        <taxon>Pseudomonadota</taxon>
        <taxon>Alphaproteobacteria</taxon>
        <taxon>Hyphomicrobiales</taxon>
        <taxon>Boseaceae</taxon>
        <taxon>Bosea</taxon>
    </lineage>
</organism>